<gene>
    <name evidence="2" type="ORF">GON01_03100</name>
</gene>
<feature type="transmembrane region" description="Helical" evidence="1">
    <location>
        <begin position="210"/>
        <end position="228"/>
    </location>
</feature>
<feature type="transmembrane region" description="Helical" evidence="1">
    <location>
        <begin position="160"/>
        <end position="179"/>
    </location>
</feature>
<feature type="transmembrane region" description="Helical" evidence="1">
    <location>
        <begin position="292"/>
        <end position="312"/>
    </location>
</feature>
<sequence>MNIERQGFDAAAPDSAFRFTGNWREFAPIALTNLLLTIVTLGIYRFWARARERRYLWSRTEFIDDTLEWTGTGREMFIGFVIVMAVLLPAILFVQFGFQAMILRGLVAPAFLLMLGLYLGFFALVGLARYRALRYRLSRTYWHGIRGGGEPGGWGFAFSYLWKTLVGAFVIGLLVPWAWTSLWNERWNRMSFGPHPFEASANTEGLMGRWMLVLATPILAGLVVVATASQGGSNPETVALMGLATIFAIYAVWAIVGLGFFAAYARKAIGSLEMGGLQFAFTARSMDWLKLFLGHVGIVLATLGIGFVFISYRNWAFFIRHLEASGEVSLDTLTQSTSPVGADAEGLASAFDIGAI</sequence>
<feature type="transmembrane region" description="Helical" evidence="1">
    <location>
        <begin position="110"/>
        <end position="130"/>
    </location>
</feature>
<feature type="transmembrane region" description="Helical" evidence="1">
    <location>
        <begin position="240"/>
        <end position="265"/>
    </location>
</feature>
<organism evidence="2 3">
    <name type="scientific">Sphingomonas horti</name>
    <dbReference type="NCBI Taxonomy" id="2682842"/>
    <lineage>
        <taxon>Bacteria</taxon>
        <taxon>Pseudomonadati</taxon>
        <taxon>Pseudomonadota</taxon>
        <taxon>Alphaproteobacteria</taxon>
        <taxon>Sphingomonadales</taxon>
        <taxon>Sphingomonadaceae</taxon>
        <taxon>Sphingomonas</taxon>
    </lineage>
</organism>
<evidence type="ECO:0000256" key="1">
    <source>
        <dbReference type="SAM" id="Phobius"/>
    </source>
</evidence>
<dbReference type="Pfam" id="PF05987">
    <property type="entry name" value="DUF898"/>
    <property type="match status" value="1"/>
</dbReference>
<comment type="caution">
    <text evidence="2">The sequence shown here is derived from an EMBL/GenBank/DDBJ whole genome shotgun (WGS) entry which is preliminary data.</text>
</comment>
<reference evidence="2 3" key="1">
    <citation type="submission" date="2019-12" db="EMBL/GenBank/DDBJ databases">
        <authorList>
            <person name="Huq M.A."/>
        </authorList>
    </citation>
    <scope>NUCLEOTIDE SEQUENCE [LARGE SCALE GENOMIC DNA]</scope>
    <source>
        <strain evidence="2 3">MAH-20</strain>
    </source>
</reference>
<dbReference type="EMBL" id="WQMS01000002">
    <property type="protein sequence ID" value="MVO76926.1"/>
    <property type="molecule type" value="Genomic_DNA"/>
</dbReference>
<accession>A0A6I4IXX5</accession>
<keyword evidence="1" id="KW-1133">Transmembrane helix</keyword>
<keyword evidence="1" id="KW-0812">Transmembrane</keyword>
<keyword evidence="3" id="KW-1185">Reference proteome</keyword>
<feature type="transmembrane region" description="Helical" evidence="1">
    <location>
        <begin position="26"/>
        <end position="47"/>
    </location>
</feature>
<dbReference type="InterPro" id="IPR010295">
    <property type="entry name" value="DUF898"/>
</dbReference>
<protein>
    <submittedName>
        <fullName evidence="2">DUF898 family protein</fullName>
    </submittedName>
</protein>
<proteinExistence type="predicted"/>
<feature type="transmembrane region" description="Helical" evidence="1">
    <location>
        <begin position="77"/>
        <end position="98"/>
    </location>
</feature>
<dbReference type="AlphaFoldDB" id="A0A6I4IXX5"/>
<dbReference type="Proteomes" id="UP000441389">
    <property type="component" value="Unassembled WGS sequence"/>
</dbReference>
<evidence type="ECO:0000313" key="2">
    <source>
        <dbReference type="EMBL" id="MVO76926.1"/>
    </source>
</evidence>
<name>A0A6I4IXX5_9SPHN</name>
<dbReference type="RefSeq" id="WP_157025906.1">
    <property type="nucleotide sequence ID" value="NZ_WQMS01000002.1"/>
</dbReference>
<evidence type="ECO:0000313" key="3">
    <source>
        <dbReference type="Proteomes" id="UP000441389"/>
    </source>
</evidence>
<keyword evidence="1" id="KW-0472">Membrane</keyword>